<dbReference type="EMBL" id="JACCFM010000001">
    <property type="protein sequence ID" value="NYJ20419.1"/>
    <property type="molecule type" value="Genomic_DNA"/>
</dbReference>
<dbReference type="Pfam" id="PF12399">
    <property type="entry name" value="BCA_ABC_TP_C"/>
    <property type="match status" value="1"/>
</dbReference>
<sequence length="277" mass="29772">MQGQHFSATTPAAGISGSGLRAEGVSVSFSGIKALTEVDFRITTGEVVGLIGPNGSGKTTLLNVLSGVYRPSSGRTFVNEIETTSLRAHRIARLGVARTFQNIRLFGNMTVLQNVQVGSALSDARPRGAELRDAALKTLDELGLNEFQERRAGTLPYGIRRRIEIARALATKPKFLLLDEPAAGANGAESEELSELIEMIASHYSLGVLVIEHDLRLMMRVASRIVALTGGRVIAEGDAEGISQNQAVREAYFGKKWAAESFAEPSLTTESMLEETK</sequence>
<organism evidence="5 6">
    <name type="scientific">Glaciibacter psychrotolerans</name>
    <dbReference type="NCBI Taxonomy" id="670054"/>
    <lineage>
        <taxon>Bacteria</taxon>
        <taxon>Bacillati</taxon>
        <taxon>Actinomycetota</taxon>
        <taxon>Actinomycetes</taxon>
        <taxon>Micrococcales</taxon>
        <taxon>Microbacteriaceae</taxon>
        <taxon>Glaciibacter</taxon>
    </lineage>
</organism>
<proteinExistence type="predicted"/>
<evidence type="ECO:0000313" key="6">
    <source>
        <dbReference type="Proteomes" id="UP000537260"/>
    </source>
</evidence>
<feature type="domain" description="ABC transporter" evidence="4">
    <location>
        <begin position="20"/>
        <end position="255"/>
    </location>
</feature>
<dbReference type="SMART" id="SM00382">
    <property type="entry name" value="AAA"/>
    <property type="match status" value="1"/>
</dbReference>
<name>A0A7Z0J701_9MICO</name>
<evidence type="ECO:0000313" key="5">
    <source>
        <dbReference type="EMBL" id="NYJ20419.1"/>
    </source>
</evidence>
<keyword evidence="2" id="KW-0547">Nucleotide-binding</keyword>
<dbReference type="InterPro" id="IPR051120">
    <property type="entry name" value="ABC_AA/LPS_Transport"/>
</dbReference>
<keyword evidence="1" id="KW-0813">Transport</keyword>
<evidence type="ECO:0000256" key="3">
    <source>
        <dbReference type="ARBA" id="ARBA00022840"/>
    </source>
</evidence>
<dbReference type="Gene3D" id="3.40.50.300">
    <property type="entry name" value="P-loop containing nucleotide triphosphate hydrolases"/>
    <property type="match status" value="1"/>
</dbReference>
<dbReference type="InterPro" id="IPR003593">
    <property type="entry name" value="AAA+_ATPase"/>
</dbReference>
<dbReference type="AlphaFoldDB" id="A0A7Z0J701"/>
<evidence type="ECO:0000256" key="2">
    <source>
        <dbReference type="ARBA" id="ARBA00022741"/>
    </source>
</evidence>
<dbReference type="SUPFAM" id="SSF52540">
    <property type="entry name" value="P-loop containing nucleoside triphosphate hydrolases"/>
    <property type="match status" value="1"/>
</dbReference>
<dbReference type="RefSeq" id="WP_179579034.1">
    <property type="nucleotide sequence ID" value="NZ_JACCFM010000001.1"/>
</dbReference>
<gene>
    <name evidence="5" type="ORF">HNR05_002210</name>
</gene>
<dbReference type="InterPro" id="IPR032823">
    <property type="entry name" value="BCA_ABC_TP_C"/>
</dbReference>
<dbReference type="PROSITE" id="PS50893">
    <property type="entry name" value="ABC_TRANSPORTER_2"/>
    <property type="match status" value="1"/>
</dbReference>
<keyword evidence="6" id="KW-1185">Reference proteome</keyword>
<accession>A0A7Z0J701</accession>
<dbReference type="GO" id="GO:0016887">
    <property type="term" value="F:ATP hydrolysis activity"/>
    <property type="evidence" value="ECO:0007669"/>
    <property type="project" value="InterPro"/>
</dbReference>
<dbReference type="PANTHER" id="PTHR45772">
    <property type="entry name" value="CONSERVED COMPONENT OF ABC TRANSPORTER FOR NATURAL AMINO ACIDS-RELATED"/>
    <property type="match status" value="1"/>
</dbReference>
<dbReference type="GO" id="GO:0005886">
    <property type="term" value="C:plasma membrane"/>
    <property type="evidence" value="ECO:0007669"/>
    <property type="project" value="TreeGrafter"/>
</dbReference>
<evidence type="ECO:0000259" key="4">
    <source>
        <dbReference type="PROSITE" id="PS50893"/>
    </source>
</evidence>
<reference evidence="5 6" key="1">
    <citation type="submission" date="2020-07" db="EMBL/GenBank/DDBJ databases">
        <title>Sequencing the genomes of 1000 actinobacteria strains.</title>
        <authorList>
            <person name="Klenk H.-P."/>
        </authorList>
    </citation>
    <scope>NUCLEOTIDE SEQUENCE [LARGE SCALE GENOMIC DNA]</scope>
    <source>
        <strain evidence="5 6">LI1</strain>
    </source>
</reference>
<dbReference type="InterPro" id="IPR027417">
    <property type="entry name" value="P-loop_NTPase"/>
</dbReference>
<keyword evidence="3" id="KW-0067">ATP-binding</keyword>
<dbReference type="Pfam" id="PF00005">
    <property type="entry name" value="ABC_tran"/>
    <property type="match status" value="1"/>
</dbReference>
<dbReference type="Proteomes" id="UP000537260">
    <property type="component" value="Unassembled WGS sequence"/>
</dbReference>
<protein>
    <submittedName>
        <fullName evidence="5">ABC-type branched-subunit amino acid transport system ATPase component</fullName>
    </submittedName>
</protein>
<comment type="caution">
    <text evidence="5">The sequence shown here is derived from an EMBL/GenBank/DDBJ whole genome shotgun (WGS) entry which is preliminary data.</text>
</comment>
<dbReference type="GO" id="GO:0005524">
    <property type="term" value="F:ATP binding"/>
    <property type="evidence" value="ECO:0007669"/>
    <property type="project" value="UniProtKB-KW"/>
</dbReference>
<dbReference type="CDD" id="cd03219">
    <property type="entry name" value="ABC_Mj1267_LivG_branched"/>
    <property type="match status" value="1"/>
</dbReference>
<evidence type="ECO:0000256" key="1">
    <source>
        <dbReference type="ARBA" id="ARBA00022448"/>
    </source>
</evidence>
<dbReference type="InterPro" id="IPR003439">
    <property type="entry name" value="ABC_transporter-like_ATP-bd"/>
</dbReference>